<reference evidence="1 2" key="1">
    <citation type="journal article" date="2014" name="Nat. Commun.">
        <title>Klebsormidium flaccidum genome reveals primary factors for plant terrestrial adaptation.</title>
        <authorList>
            <person name="Hori K."/>
            <person name="Maruyama F."/>
            <person name="Fujisawa T."/>
            <person name="Togashi T."/>
            <person name="Yamamoto N."/>
            <person name="Seo M."/>
            <person name="Sato S."/>
            <person name="Yamada T."/>
            <person name="Mori H."/>
            <person name="Tajima N."/>
            <person name="Moriyama T."/>
            <person name="Ikeuchi M."/>
            <person name="Watanabe M."/>
            <person name="Wada H."/>
            <person name="Kobayashi K."/>
            <person name="Saito M."/>
            <person name="Masuda T."/>
            <person name="Sasaki-Sekimoto Y."/>
            <person name="Mashiguchi K."/>
            <person name="Awai K."/>
            <person name="Shimojima M."/>
            <person name="Masuda S."/>
            <person name="Iwai M."/>
            <person name="Nobusawa T."/>
            <person name="Narise T."/>
            <person name="Kondo S."/>
            <person name="Saito H."/>
            <person name="Sato R."/>
            <person name="Murakawa M."/>
            <person name="Ihara Y."/>
            <person name="Oshima-Yamada Y."/>
            <person name="Ohtaka K."/>
            <person name="Satoh M."/>
            <person name="Sonobe K."/>
            <person name="Ishii M."/>
            <person name="Ohtani R."/>
            <person name="Kanamori-Sato M."/>
            <person name="Honoki R."/>
            <person name="Miyazaki D."/>
            <person name="Mochizuki H."/>
            <person name="Umetsu J."/>
            <person name="Higashi K."/>
            <person name="Shibata D."/>
            <person name="Kamiya Y."/>
            <person name="Sato N."/>
            <person name="Nakamura Y."/>
            <person name="Tabata S."/>
            <person name="Ida S."/>
            <person name="Kurokawa K."/>
            <person name="Ohta H."/>
        </authorList>
    </citation>
    <scope>NUCLEOTIDE SEQUENCE [LARGE SCALE GENOMIC DNA]</scope>
    <source>
        <strain evidence="1 2">NIES-2285</strain>
    </source>
</reference>
<accession>A0A1Y1IN55</accession>
<dbReference type="Proteomes" id="UP000054558">
    <property type="component" value="Unassembled WGS sequence"/>
</dbReference>
<dbReference type="AlphaFoldDB" id="A0A1Y1IN55"/>
<gene>
    <name evidence="1" type="ORF">KFL_008030050</name>
</gene>
<proteinExistence type="predicted"/>
<sequence>MAQRGILLRVWGIGPASCWRVQGMAQRVGQRSNLQLPFGMFVQGRIGGELRAAAICGTWPGELQQTVAGLVSWQWQAAAWAGKLRRVPGVVAFDLSTSS</sequence>
<name>A0A1Y1IN55_KLENI</name>
<dbReference type="EMBL" id="DF237752">
    <property type="protein sequence ID" value="GAQ91542.1"/>
    <property type="molecule type" value="Genomic_DNA"/>
</dbReference>
<keyword evidence="2" id="KW-1185">Reference proteome</keyword>
<evidence type="ECO:0000313" key="1">
    <source>
        <dbReference type="EMBL" id="GAQ91542.1"/>
    </source>
</evidence>
<evidence type="ECO:0000313" key="2">
    <source>
        <dbReference type="Proteomes" id="UP000054558"/>
    </source>
</evidence>
<organism evidence="1 2">
    <name type="scientific">Klebsormidium nitens</name>
    <name type="common">Green alga</name>
    <name type="synonym">Ulothrix nitens</name>
    <dbReference type="NCBI Taxonomy" id="105231"/>
    <lineage>
        <taxon>Eukaryota</taxon>
        <taxon>Viridiplantae</taxon>
        <taxon>Streptophyta</taxon>
        <taxon>Klebsormidiophyceae</taxon>
        <taxon>Klebsormidiales</taxon>
        <taxon>Klebsormidiaceae</taxon>
        <taxon>Klebsormidium</taxon>
    </lineage>
</organism>
<protein>
    <submittedName>
        <fullName evidence="1">Uncharacterized protein</fullName>
    </submittedName>
</protein>